<feature type="transmembrane region" description="Helical" evidence="1">
    <location>
        <begin position="771"/>
        <end position="788"/>
    </location>
</feature>
<evidence type="ECO:0000313" key="2">
    <source>
        <dbReference type="EMBL" id="MBB6628436.1"/>
    </source>
</evidence>
<feature type="transmembrane region" description="Helical" evidence="1">
    <location>
        <begin position="148"/>
        <end position="168"/>
    </location>
</feature>
<feature type="transmembrane region" description="Helical" evidence="1">
    <location>
        <begin position="572"/>
        <end position="588"/>
    </location>
</feature>
<feature type="transmembrane region" description="Helical" evidence="1">
    <location>
        <begin position="283"/>
        <end position="309"/>
    </location>
</feature>
<keyword evidence="1" id="KW-0812">Transmembrane</keyword>
<organism evidence="2 3">
    <name type="scientific">Nocardioides luti</name>
    <dbReference type="NCBI Taxonomy" id="2761101"/>
    <lineage>
        <taxon>Bacteria</taxon>
        <taxon>Bacillati</taxon>
        <taxon>Actinomycetota</taxon>
        <taxon>Actinomycetes</taxon>
        <taxon>Propionibacteriales</taxon>
        <taxon>Nocardioidaceae</taxon>
        <taxon>Nocardioides</taxon>
    </lineage>
</organism>
<accession>A0A7X0VBA2</accession>
<feature type="transmembrane region" description="Helical" evidence="1">
    <location>
        <begin position="693"/>
        <end position="713"/>
    </location>
</feature>
<feature type="transmembrane region" description="Helical" evidence="1">
    <location>
        <begin position="519"/>
        <end position="536"/>
    </location>
</feature>
<feature type="transmembrane region" description="Helical" evidence="1">
    <location>
        <begin position="619"/>
        <end position="636"/>
    </location>
</feature>
<feature type="transmembrane region" description="Helical" evidence="1">
    <location>
        <begin position="255"/>
        <end position="277"/>
    </location>
</feature>
<evidence type="ECO:0000256" key="1">
    <source>
        <dbReference type="SAM" id="Phobius"/>
    </source>
</evidence>
<feature type="transmembrane region" description="Helical" evidence="1">
    <location>
        <begin position="495"/>
        <end position="513"/>
    </location>
</feature>
<feature type="transmembrane region" description="Helical" evidence="1">
    <location>
        <begin position="417"/>
        <end position="438"/>
    </location>
</feature>
<dbReference type="RefSeq" id="WP_185253493.1">
    <property type="nucleotide sequence ID" value="NZ_JACKXE010000001.1"/>
</dbReference>
<feature type="transmembrane region" description="Helical" evidence="1">
    <location>
        <begin position="316"/>
        <end position="337"/>
    </location>
</feature>
<feature type="transmembrane region" description="Helical" evidence="1">
    <location>
        <begin position="124"/>
        <end position="141"/>
    </location>
</feature>
<feature type="transmembrane region" description="Helical" evidence="1">
    <location>
        <begin position="94"/>
        <end position="118"/>
    </location>
</feature>
<feature type="transmembrane region" description="Helical" evidence="1">
    <location>
        <begin position="745"/>
        <end position="765"/>
    </location>
</feature>
<evidence type="ECO:0000313" key="3">
    <source>
        <dbReference type="Proteomes" id="UP000523955"/>
    </source>
</evidence>
<feature type="transmembrane region" description="Helical" evidence="1">
    <location>
        <begin position="232"/>
        <end position="248"/>
    </location>
</feature>
<keyword evidence="1" id="KW-1133">Transmembrane helix</keyword>
<dbReference type="Proteomes" id="UP000523955">
    <property type="component" value="Unassembled WGS sequence"/>
</dbReference>
<feature type="transmembrane region" description="Helical" evidence="1">
    <location>
        <begin position="595"/>
        <end position="613"/>
    </location>
</feature>
<keyword evidence="3" id="KW-1185">Reference proteome</keyword>
<dbReference type="NCBIfam" id="NF047321">
    <property type="entry name" value="SCO7613_CTERM"/>
    <property type="match status" value="1"/>
</dbReference>
<dbReference type="AlphaFoldDB" id="A0A7X0VBA2"/>
<comment type="caution">
    <text evidence="2">The sequence shown here is derived from an EMBL/GenBank/DDBJ whole genome shotgun (WGS) entry which is preliminary data.</text>
</comment>
<feature type="transmembrane region" description="Helical" evidence="1">
    <location>
        <begin position="669"/>
        <end position="686"/>
    </location>
</feature>
<feature type="transmembrane region" description="Helical" evidence="1">
    <location>
        <begin position="469"/>
        <end position="488"/>
    </location>
</feature>
<reference evidence="2 3" key="1">
    <citation type="submission" date="2020-08" db="EMBL/GenBank/DDBJ databases">
        <authorList>
            <person name="Seo M.-J."/>
        </authorList>
    </citation>
    <scope>NUCLEOTIDE SEQUENCE [LARGE SCALE GENOMIC DNA]</scope>
    <source>
        <strain evidence="2 3">KIGAM211</strain>
    </source>
</reference>
<evidence type="ECO:0008006" key="4">
    <source>
        <dbReference type="Google" id="ProtNLM"/>
    </source>
</evidence>
<feature type="transmembrane region" description="Helical" evidence="1">
    <location>
        <begin position="543"/>
        <end position="560"/>
    </location>
</feature>
<feature type="transmembrane region" description="Helical" evidence="1">
    <location>
        <begin position="343"/>
        <end position="362"/>
    </location>
</feature>
<protein>
    <recommendedName>
        <fullName evidence="4">DUF2157 domain-containing protein</fullName>
    </recommendedName>
</protein>
<dbReference type="EMBL" id="JACKXE010000001">
    <property type="protein sequence ID" value="MBB6628436.1"/>
    <property type="molecule type" value="Genomic_DNA"/>
</dbReference>
<dbReference type="InterPro" id="IPR058062">
    <property type="entry name" value="SCO7613_C"/>
</dbReference>
<proteinExistence type="predicted"/>
<feature type="transmembrane region" description="Helical" evidence="1">
    <location>
        <begin position="643"/>
        <end position="663"/>
    </location>
</feature>
<feature type="transmembrane region" description="Helical" evidence="1">
    <location>
        <begin position="445"/>
        <end position="463"/>
    </location>
</feature>
<feature type="transmembrane region" description="Helical" evidence="1">
    <location>
        <begin position="180"/>
        <end position="200"/>
    </location>
</feature>
<sequence>MPRYADPSLCPDCHAVLPVGPATCPRCRLPLQGPLAARLLETLSTADRLLAELRLTAPAFAPVAEAWTPEAYPAASRAEAPRRRGLGAPSVPRILLSLGALCLLVAAVTFLAVAWSWLGVGGRTAILVALTVLSSGLGHQLARKDLRLAGEALTVVAFGLLTLDVIGADNAGWLGDLDTSGLAVAVGGTLLVVALVLALAGRTRLTAPEVVAPLGLLVAAAGAFDATGHPDVVATVAVLAGTALALLARSQARPVLLGSSLTVALGWWLVLVASGLADAADHASFAALWADGHGVTLATAAVLALLPLVARAPSAAVTSGLAAAAVLASVAIALPGVDHGTTRLALVALAGLLVWSAVALVVDRRRLAAPAAPMALAALVVAVVAAGLVASAIATVLGVGAPFTRPLGVRLEPVDGGASPALLVPLALGLLLAGLAVAPAPRRTTIARSVAPLVVLAAVGTLALQPVPLGTVVVALLATGAALLALGVRRHDDGGLQASTAGAAVCLAAAVVALPSAGLTLVALLAVVGAAATAALRGARADVVLAGETVLPAALAALLWTAGEVVGLDEALRAAPLLLVVGLLAIARPRPLLEGSAALAGAVAAVASIAVATDQDTSLALHLTLAGALVTASALVHPSRRLLAWPGGLLLAAATWVRLADLGVDAPEAYTLPTAVALVLVGLAHLRREPGSSTAVALAPGLVLATVPSLLWVLTGDPVTLRALLLGLGCLGLVLAGLRLRWGAPLVVGSAAGALVVLRELAPYAGGTPQWVLIGLAGTLLTVLGVTWESRLRDVQHASAYLARLR</sequence>
<feature type="transmembrane region" description="Helical" evidence="1">
    <location>
        <begin position="374"/>
        <end position="397"/>
    </location>
</feature>
<gene>
    <name evidence="2" type="ORF">H5V45_14000</name>
</gene>
<name>A0A7X0VBA2_9ACTN</name>
<keyword evidence="1" id="KW-0472">Membrane</keyword>
<feature type="transmembrane region" description="Helical" evidence="1">
    <location>
        <begin position="719"/>
        <end position="738"/>
    </location>
</feature>
<feature type="transmembrane region" description="Helical" evidence="1">
    <location>
        <begin position="207"/>
        <end position="226"/>
    </location>
</feature>